<accession>A0AAE9DL41</accession>
<evidence type="ECO:0000313" key="2">
    <source>
        <dbReference type="EMBL" id="ULU06912.1"/>
    </source>
</evidence>
<reference evidence="2 3" key="1">
    <citation type="submission" date="2022-05" db="EMBL/GenBank/DDBJ databases">
        <title>Chromosome-level reference genomes for two strains of Caenorhabditis briggsae: an improved platform for comparative genomics.</title>
        <authorList>
            <person name="Stevens L."/>
            <person name="Andersen E.C."/>
        </authorList>
    </citation>
    <scope>NUCLEOTIDE SEQUENCE [LARGE SCALE GENOMIC DNA]</scope>
    <source>
        <strain evidence="2">QX1410_ONT</strain>
        <tissue evidence="2">Whole-organism</tissue>
    </source>
</reference>
<evidence type="ECO:0000256" key="1">
    <source>
        <dbReference type="SAM" id="MobiDB-lite"/>
    </source>
</evidence>
<feature type="compositionally biased region" description="Low complexity" evidence="1">
    <location>
        <begin position="8"/>
        <end position="19"/>
    </location>
</feature>
<dbReference type="Proteomes" id="UP000827892">
    <property type="component" value="Chromosome II"/>
</dbReference>
<proteinExistence type="predicted"/>
<name>A0AAE9DL41_CAEBR</name>
<feature type="region of interest" description="Disordered" evidence="1">
    <location>
        <begin position="1"/>
        <end position="41"/>
    </location>
</feature>
<protein>
    <submittedName>
        <fullName evidence="2">Uncharacterized protein</fullName>
    </submittedName>
</protein>
<feature type="compositionally biased region" description="Polar residues" evidence="1">
    <location>
        <begin position="26"/>
        <end position="41"/>
    </location>
</feature>
<gene>
    <name evidence="2" type="ORF">L3Y34_018596</name>
</gene>
<organism evidence="2 3">
    <name type="scientific">Caenorhabditis briggsae</name>
    <dbReference type="NCBI Taxonomy" id="6238"/>
    <lineage>
        <taxon>Eukaryota</taxon>
        <taxon>Metazoa</taxon>
        <taxon>Ecdysozoa</taxon>
        <taxon>Nematoda</taxon>
        <taxon>Chromadorea</taxon>
        <taxon>Rhabditida</taxon>
        <taxon>Rhabditina</taxon>
        <taxon>Rhabditomorpha</taxon>
        <taxon>Rhabditoidea</taxon>
        <taxon>Rhabditidae</taxon>
        <taxon>Peloderinae</taxon>
        <taxon>Caenorhabditis</taxon>
    </lineage>
</organism>
<evidence type="ECO:0000313" key="3">
    <source>
        <dbReference type="Proteomes" id="UP000827892"/>
    </source>
</evidence>
<sequence>MMFKEMSTNQHTTTNINNTMKENKKNASTQTTLSGSHPSTSLNQVLSEFHHSKCIREREALERLMRRYETGRQRNLRMVREFENSLI</sequence>
<dbReference type="EMBL" id="CP090892">
    <property type="protein sequence ID" value="ULU06912.1"/>
    <property type="molecule type" value="Genomic_DNA"/>
</dbReference>
<dbReference type="AlphaFoldDB" id="A0AAE9DL41"/>